<comment type="similarity">
    <text evidence="2 7">Belongs to the glycosyl hydrolase 43 family.</text>
</comment>
<dbReference type="CDD" id="cd08998">
    <property type="entry name" value="GH43_Arb43a-like"/>
    <property type="match status" value="1"/>
</dbReference>
<evidence type="ECO:0000256" key="4">
    <source>
        <dbReference type="ARBA" id="ARBA00023295"/>
    </source>
</evidence>
<feature type="active site" description="Proton acceptor" evidence="5">
    <location>
        <position position="62"/>
    </location>
</feature>
<proteinExistence type="inferred from homology"/>
<dbReference type="InterPro" id="IPR006710">
    <property type="entry name" value="Glyco_hydro_43"/>
</dbReference>
<evidence type="ECO:0000256" key="2">
    <source>
        <dbReference type="ARBA" id="ARBA00009865"/>
    </source>
</evidence>
<keyword evidence="3 7" id="KW-0378">Hydrolase</keyword>
<dbReference type="PANTHER" id="PTHR43301:SF3">
    <property type="entry name" value="ARABINAN ENDO-1,5-ALPHA-L-ARABINOSIDASE A-RELATED"/>
    <property type="match status" value="1"/>
</dbReference>
<keyword evidence="8" id="KW-0732">Signal</keyword>
<dbReference type="PANTHER" id="PTHR43301">
    <property type="entry name" value="ARABINAN ENDO-1,5-ALPHA-L-ARABINOSIDASE"/>
    <property type="match status" value="1"/>
</dbReference>
<evidence type="ECO:0000256" key="3">
    <source>
        <dbReference type="ARBA" id="ARBA00022801"/>
    </source>
</evidence>
<dbReference type="RefSeq" id="WP_170124258.1">
    <property type="nucleotide sequence ID" value="NZ_QKZK01000007.1"/>
</dbReference>
<dbReference type="Gene3D" id="2.115.10.20">
    <property type="entry name" value="Glycosyl hydrolase domain, family 43"/>
    <property type="match status" value="1"/>
</dbReference>
<dbReference type="EMBL" id="QKZK01000007">
    <property type="protein sequence ID" value="PZX18186.1"/>
    <property type="molecule type" value="Genomic_DNA"/>
</dbReference>
<dbReference type="AlphaFoldDB" id="A0A2W7NY36"/>
<comment type="caution">
    <text evidence="10">The sequence shown here is derived from an EMBL/GenBank/DDBJ whole genome shotgun (WGS) entry which is preliminary data.</text>
</comment>
<evidence type="ECO:0000256" key="6">
    <source>
        <dbReference type="PIRSR" id="PIRSR606710-2"/>
    </source>
</evidence>
<sequence>MLKHSFNRVYPVAMGFLLALMVSCQSSVNHSPGWTANPYPDDYSGITPLSNRHQWGAANVHDPALLKVDSCYYVFSTDAYYMAPGVEFNPDSIAAGHIQIRKSNDLINWQFVGWVFDRVPDDAVAHVRQFNDGKGGDGIWAPYVVRHEGEYRLYYSVSGFGTNSSYIGMAKASNPQGPWSHEGCVVKTSPESVMNAIDASIVTDAQNGRMWMHYGSYFGGLHCVELDPATGLTLTPGDQGHLVATRANRTNQIIEAPEIIYHPDLKKYFLFVSYDPLFTHYNVRVGRSDHPQGPFLDFFGNDMADTTNNYPILTHSYRFNNHPGWSGNAHCGVMNDNGKFFMLHQGRLAPDNLMMVMQTRQMFWLPSGWPVVSPERYAGVYSAPISNDDVVGEWEVITLNELPDQVKLWQGQIPPGGWNYNDKMFNLSQKVVMTDAGTLTCGLSGQWTLTGDVLKMNQMECMVFRGWDWENQKESILFSGLNEKGVAVWGKKVNLTNKN</sequence>
<comment type="pathway">
    <text evidence="1">Glycan metabolism; L-arabinan degradation.</text>
</comment>
<reference evidence="10 11" key="1">
    <citation type="submission" date="2018-06" db="EMBL/GenBank/DDBJ databases">
        <title>Genomic Encyclopedia of Archaeal and Bacterial Type Strains, Phase II (KMG-II): from individual species to whole genera.</title>
        <authorList>
            <person name="Goeker M."/>
        </authorList>
    </citation>
    <scope>NUCLEOTIDE SEQUENCE [LARGE SCALE GENOMIC DNA]</scope>
    <source>
        <strain evidence="10 11">DSM 6779</strain>
    </source>
</reference>
<dbReference type="SUPFAM" id="SSF75005">
    <property type="entry name" value="Arabinanase/levansucrase/invertase"/>
    <property type="match status" value="1"/>
</dbReference>
<keyword evidence="4 7" id="KW-0326">Glycosidase</keyword>
<gene>
    <name evidence="10" type="ORF">LX69_01226</name>
</gene>
<feature type="site" description="Important for catalytic activity, responsible for pKa modulation of the active site Glu and correct orientation of both the proton donor and substrate" evidence="6">
    <location>
        <position position="198"/>
    </location>
</feature>
<name>A0A2W7NY36_9BACT</name>
<feature type="chain" id="PRO_5015911095" evidence="8">
    <location>
        <begin position="27"/>
        <end position="499"/>
    </location>
</feature>
<accession>A0A2W7NY36</accession>
<dbReference type="InterPro" id="IPR032291">
    <property type="entry name" value="Abn2_C"/>
</dbReference>
<feature type="active site" description="Proton donor" evidence="5">
    <location>
        <position position="255"/>
    </location>
</feature>
<dbReference type="InterPro" id="IPR023296">
    <property type="entry name" value="Glyco_hydro_beta-prop_sf"/>
</dbReference>
<feature type="signal peptide" evidence="8">
    <location>
        <begin position="1"/>
        <end position="26"/>
    </location>
</feature>
<dbReference type="GO" id="GO:0005975">
    <property type="term" value="P:carbohydrate metabolic process"/>
    <property type="evidence" value="ECO:0007669"/>
    <property type="project" value="InterPro"/>
</dbReference>
<dbReference type="PROSITE" id="PS51257">
    <property type="entry name" value="PROKAR_LIPOPROTEIN"/>
    <property type="match status" value="1"/>
</dbReference>
<organism evidence="10 11">
    <name type="scientific">Breznakibacter xylanolyticus</name>
    <dbReference type="NCBI Taxonomy" id="990"/>
    <lineage>
        <taxon>Bacteria</taxon>
        <taxon>Pseudomonadati</taxon>
        <taxon>Bacteroidota</taxon>
        <taxon>Bacteroidia</taxon>
        <taxon>Marinilabiliales</taxon>
        <taxon>Marinilabiliaceae</taxon>
        <taxon>Breznakibacter</taxon>
    </lineage>
</organism>
<dbReference type="GO" id="GO:0004553">
    <property type="term" value="F:hydrolase activity, hydrolyzing O-glycosyl compounds"/>
    <property type="evidence" value="ECO:0007669"/>
    <property type="project" value="InterPro"/>
</dbReference>
<evidence type="ECO:0000256" key="1">
    <source>
        <dbReference type="ARBA" id="ARBA00004834"/>
    </source>
</evidence>
<protein>
    <submittedName>
        <fullName evidence="10">Arabinan endo-1,5-alpha-L-arabinosidase</fullName>
    </submittedName>
</protein>
<dbReference type="Gene3D" id="2.40.128.10">
    <property type="match status" value="1"/>
</dbReference>
<evidence type="ECO:0000256" key="7">
    <source>
        <dbReference type="RuleBase" id="RU361187"/>
    </source>
</evidence>
<evidence type="ECO:0000313" key="11">
    <source>
        <dbReference type="Proteomes" id="UP000249239"/>
    </source>
</evidence>
<dbReference type="Pfam" id="PF04616">
    <property type="entry name" value="Glyco_hydro_43"/>
    <property type="match status" value="1"/>
</dbReference>
<evidence type="ECO:0000256" key="5">
    <source>
        <dbReference type="PIRSR" id="PIRSR606710-1"/>
    </source>
</evidence>
<feature type="domain" description="Extracellular endo-alpha-(1-&gt;5)-L-arabinanase C-terminal" evidence="9">
    <location>
        <begin position="374"/>
        <end position="490"/>
    </location>
</feature>
<keyword evidence="11" id="KW-1185">Reference proteome</keyword>
<dbReference type="Proteomes" id="UP000249239">
    <property type="component" value="Unassembled WGS sequence"/>
</dbReference>
<evidence type="ECO:0000259" key="9">
    <source>
        <dbReference type="Pfam" id="PF16369"/>
    </source>
</evidence>
<dbReference type="Pfam" id="PF16369">
    <property type="entry name" value="GH43_C"/>
    <property type="match status" value="1"/>
</dbReference>
<dbReference type="InterPro" id="IPR050727">
    <property type="entry name" value="GH43_arabinanases"/>
</dbReference>
<evidence type="ECO:0000313" key="10">
    <source>
        <dbReference type="EMBL" id="PZX18186.1"/>
    </source>
</evidence>
<evidence type="ECO:0000256" key="8">
    <source>
        <dbReference type="SAM" id="SignalP"/>
    </source>
</evidence>